<protein>
    <recommendedName>
        <fullName evidence="5">Divergent polysaccharide deacetylase family protein</fullName>
    </recommendedName>
</protein>
<feature type="region of interest" description="Disordered" evidence="1">
    <location>
        <begin position="78"/>
        <end position="110"/>
    </location>
</feature>
<keyword evidence="4" id="KW-1185">Reference proteome</keyword>
<keyword evidence="2" id="KW-0472">Membrane</keyword>
<dbReference type="RefSeq" id="WP_015452600.1">
    <property type="nucleotide sequence ID" value="NC_020549.1"/>
</dbReference>
<feature type="compositionally biased region" description="Polar residues" evidence="1">
    <location>
        <begin position="89"/>
        <end position="110"/>
    </location>
</feature>
<gene>
    <name evidence="3" type="ORF">WSI_03165</name>
</gene>
<dbReference type="InterPro" id="IPR006837">
    <property type="entry name" value="Divergent_DAC"/>
</dbReference>
<dbReference type="PANTHER" id="PTHR30105:SF2">
    <property type="entry name" value="DIVERGENT POLYSACCHARIDE DEACETYLASE SUPERFAMILY"/>
    <property type="match status" value="1"/>
</dbReference>
<reference evidence="3 4" key="1">
    <citation type="journal article" date="2013" name="Genome Announc.">
        <title>Complete Genome Sequence of a Chinese Strain of 'Candidatus Liberibacter asiaticus'.</title>
        <authorList>
            <person name="Lin H."/>
            <person name="Han C.S."/>
            <person name="Liu B."/>
            <person name="Lou B."/>
            <person name="Bai X."/>
            <person name="Deng C."/>
            <person name="Civerolo E.L."/>
            <person name="Gupta G."/>
        </authorList>
    </citation>
    <scope>NUCLEOTIDE SEQUENCE [LARGE SCALE GENOMIC DNA]</scope>
    <source>
        <strain evidence="4">gxpsy</strain>
    </source>
</reference>
<proteinExistence type="predicted"/>
<keyword evidence="2" id="KW-0812">Transmembrane</keyword>
<evidence type="ECO:0000256" key="1">
    <source>
        <dbReference type="SAM" id="MobiDB-lite"/>
    </source>
</evidence>
<feature type="transmembrane region" description="Helical" evidence="2">
    <location>
        <begin position="23"/>
        <end position="46"/>
    </location>
</feature>
<dbReference type="Proteomes" id="UP000011820">
    <property type="component" value="Chromosome"/>
</dbReference>
<organism evidence="3 4">
    <name type="scientific">Candidatus Liberibacter asiaticus str. gxpsy</name>
    <dbReference type="NCBI Taxonomy" id="1174529"/>
    <lineage>
        <taxon>Bacteria</taxon>
        <taxon>Pseudomonadati</taxon>
        <taxon>Pseudomonadota</taxon>
        <taxon>Alphaproteobacteria</taxon>
        <taxon>Hyphomicrobiales</taxon>
        <taxon>Rhizobiaceae</taxon>
        <taxon>Liberibacter</taxon>
    </lineage>
</organism>
<keyword evidence="2" id="KW-1133">Transmembrane helix</keyword>
<dbReference type="Pfam" id="PF04748">
    <property type="entry name" value="Polysacc_deac_2"/>
    <property type="match status" value="1"/>
</dbReference>
<dbReference type="SUPFAM" id="SSF88713">
    <property type="entry name" value="Glycoside hydrolase/deacetylase"/>
    <property type="match status" value="1"/>
</dbReference>
<accession>A0ABN4B0Z7</accession>
<dbReference type="EMBL" id="CP004005">
    <property type="protein sequence ID" value="AGH17003.1"/>
    <property type="molecule type" value="Genomic_DNA"/>
</dbReference>
<dbReference type="GeneID" id="93076998"/>
<evidence type="ECO:0000313" key="3">
    <source>
        <dbReference type="EMBL" id="AGH17003.1"/>
    </source>
</evidence>
<dbReference type="InterPro" id="IPR011330">
    <property type="entry name" value="Glyco_hydro/deAcase_b/a-brl"/>
</dbReference>
<sequence length="396" mass="44143">MSIDLNHPLRKKTPKRKSFYSQIISRLGLFLLFCTFIVGLSIYILISHAFVGTISEMIPYSVIREIAPIPLTIPLNIEDKQSPSKRDNNTVCNQLKNDSSQHDGQIQNDISGKTVVNKPTRSTSIDSLPTIEERLILGLSKKELLAKNKVGREDTEVPAMDKNFCSNASGARIAIVVSGLGISQTGTQRAINLLPANITLAFASNGNSLDRWMKEAKKKGQEAILQIPMQAFDESYNEDDSYTLKVTQTVQQLLNRLRYSLRRGTGYFGVMNYRGAMLLSNKESAEVIFKEFAKRGLLFFDDGSSPRNLTRVLAPKLNLPYMVADLYLDDQVDRDKIREKLKGLEEIARTTGQAIGVAVAFDESIEVISQWLQQEHVRDVSVVPLSCLAKLSSPSS</sequence>
<name>A0ABN4B0Z7_LIBAS</name>
<dbReference type="Gene3D" id="3.20.20.370">
    <property type="entry name" value="Glycoside hydrolase/deacetylase"/>
    <property type="match status" value="1"/>
</dbReference>
<evidence type="ECO:0000313" key="4">
    <source>
        <dbReference type="Proteomes" id="UP000011820"/>
    </source>
</evidence>
<dbReference type="PANTHER" id="PTHR30105">
    <property type="entry name" value="UNCHARACTERIZED YIBQ-RELATED"/>
    <property type="match status" value="1"/>
</dbReference>
<feature type="compositionally biased region" description="Basic and acidic residues" evidence="1">
    <location>
        <begin position="78"/>
        <end position="88"/>
    </location>
</feature>
<evidence type="ECO:0008006" key="5">
    <source>
        <dbReference type="Google" id="ProtNLM"/>
    </source>
</evidence>
<evidence type="ECO:0000256" key="2">
    <source>
        <dbReference type="SAM" id="Phobius"/>
    </source>
</evidence>
<dbReference type="CDD" id="cd10936">
    <property type="entry name" value="CE4_DAC2"/>
    <property type="match status" value="1"/>
</dbReference>